<comment type="caution">
    <text evidence="1">The sequence shown here is derived from an EMBL/GenBank/DDBJ whole genome shotgun (WGS) entry which is preliminary data.</text>
</comment>
<dbReference type="Proteomes" id="UP001315278">
    <property type="component" value="Unassembled WGS sequence"/>
</dbReference>
<proteinExistence type="predicted"/>
<accession>A0ABS5FLF3</accession>
<evidence type="ECO:0000313" key="2">
    <source>
        <dbReference type="Proteomes" id="UP001315278"/>
    </source>
</evidence>
<sequence>MMKIDFDGVAKQFSTVPLGGFFMSGQESFGLCVGIDDTQRAAVFFPSKGQPLQACLYTHSINETLVHYPNAAIRLDPKSAAPTGSFPPTLILAGSNLFIRAFEKGYNYRTFDVSTGMMNNSVVERETLSFAQWSIGMVVDSKFEKLYSCPP</sequence>
<gene>
    <name evidence="1" type="ORF">JQ615_19495</name>
</gene>
<dbReference type="EMBL" id="JAFCJH010000019">
    <property type="protein sequence ID" value="MBR0797576.1"/>
    <property type="molecule type" value="Genomic_DNA"/>
</dbReference>
<organism evidence="1 2">
    <name type="scientific">Bradyrhizobium jicamae</name>
    <dbReference type="NCBI Taxonomy" id="280332"/>
    <lineage>
        <taxon>Bacteria</taxon>
        <taxon>Pseudomonadati</taxon>
        <taxon>Pseudomonadota</taxon>
        <taxon>Alphaproteobacteria</taxon>
        <taxon>Hyphomicrobiales</taxon>
        <taxon>Nitrobacteraceae</taxon>
        <taxon>Bradyrhizobium</taxon>
    </lineage>
</organism>
<protein>
    <submittedName>
        <fullName evidence="1">Uncharacterized protein</fullName>
    </submittedName>
</protein>
<reference evidence="2" key="1">
    <citation type="journal article" date="2021" name="ISME J.">
        <title>Evolutionary origin and ecological implication of a unique nif island in free-living Bradyrhizobium lineages.</title>
        <authorList>
            <person name="Tao J."/>
        </authorList>
    </citation>
    <scope>NUCLEOTIDE SEQUENCE [LARGE SCALE GENOMIC DNA]</scope>
    <source>
        <strain evidence="2">SZCCT0434</strain>
    </source>
</reference>
<name>A0ABS5FLF3_9BRAD</name>
<evidence type="ECO:0000313" key="1">
    <source>
        <dbReference type="EMBL" id="MBR0797576.1"/>
    </source>
</evidence>
<dbReference type="RefSeq" id="WP_212493406.1">
    <property type="nucleotide sequence ID" value="NZ_JAFCJH010000019.1"/>
</dbReference>
<keyword evidence="2" id="KW-1185">Reference proteome</keyword>